<dbReference type="GeneID" id="87891206"/>
<keyword evidence="2" id="KW-0456">Lyase</keyword>
<dbReference type="Pfam" id="PF00425">
    <property type="entry name" value="Chorismate_bind"/>
    <property type="match status" value="1"/>
</dbReference>
<dbReference type="InterPro" id="IPR019999">
    <property type="entry name" value="Anth_synth_I-like"/>
</dbReference>
<dbReference type="Gene3D" id="3.60.120.10">
    <property type="entry name" value="Anthranilate synthase"/>
    <property type="match status" value="1"/>
</dbReference>
<organism evidence="2 3">
    <name type="scientific">Podospora bellae-mahoneyi</name>
    <dbReference type="NCBI Taxonomy" id="2093777"/>
    <lineage>
        <taxon>Eukaryota</taxon>
        <taxon>Fungi</taxon>
        <taxon>Dikarya</taxon>
        <taxon>Ascomycota</taxon>
        <taxon>Pezizomycotina</taxon>
        <taxon>Sordariomycetes</taxon>
        <taxon>Sordariomycetidae</taxon>
        <taxon>Sordariales</taxon>
        <taxon>Podosporaceae</taxon>
        <taxon>Podospora</taxon>
    </lineage>
</organism>
<protein>
    <submittedName>
        <fullName evidence="2">Anthranilate synthase component 1</fullName>
        <ecNumber evidence="2">4.1.3.27</ecNumber>
    </submittedName>
</protein>
<evidence type="ECO:0000313" key="3">
    <source>
        <dbReference type="Proteomes" id="UP001322138"/>
    </source>
</evidence>
<dbReference type="Proteomes" id="UP001322138">
    <property type="component" value="Unassembled WGS sequence"/>
</dbReference>
<dbReference type="InterPro" id="IPR015890">
    <property type="entry name" value="Chorismate_C"/>
</dbReference>
<dbReference type="EMBL" id="JAFFGZ010000001">
    <property type="protein sequence ID" value="KAK4649731.1"/>
    <property type="molecule type" value="Genomic_DNA"/>
</dbReference>
<accession>A0ABR0G1W4</accession>
<dbReference type="SUPFAM" id="SSF56322">
    <property type="entry name" value="ADC synthase"/>
    <property type="match status" value="1"/>
</dbReference>
<evidence type="ECO:0000259" key="1">
    <source>
        <dbReference type="Pfam" id="PF00425"/>
    </source>
</evidence>
<evidence type="ECO:0000313" key="2">
    <source>
        <dbReference type="EMBL" id="KAK4649731.1"/>
    </source>
</evidence>
<proteinExistence type="predicted"/>
<comment type="caution">
    <text evidence="2">The sequence shown here is derived from an EMBL/GenBank/DDBJ whole genome shotgun (WGS) entry which is preliminary data.</text>
</comment>
<dbReference type="RefSeq" id="XP_062738706.1">
    <property type="nucleotide sequence ID" value="XM_062872106.1"/>
</dbReference>
<sequence>MSTASATLPQSRSTALCASTASLTFQHLTSEVSGLLRPECTRWDAMRSIFPAGTVSGAPKIKAIELIYDLEKERRGIYASAAGWFAYDVVRSLGEGKGFKLDEGQMDTCIAIRTMLVKKGIAYLQAGGGIVFDSEKTEEWMETMNKLAAKLRCIELAEKYYGDGAGTKSVQEIIEDERRKGDEVYSKLQTTSAGA</sequence>
<dbReference type="EC" id="4.1.3.27" evidence="2"/>
<dbReference type="PANTHER" id="PTHR11236">
    <property type="entry name" value="AMINOBENZOATE/ANTHRANILATE SYNTHASE"/>
    <property type="match status" value="1"/>
</dbReference>
<dbReference type="PANTHER" id="PTHR11236:SF9">
    <property type="entry name" value="ANTHRANILATE SYNTHASE COMPONENT 1"/>
    <property type="match status" value="1"/>
</dbReference>
<dbReference type="InterPro" id="IPR005801">
    <property type="entry name" value="ADC_synthase"/>
</dbReference>
<name>A0ABR0G1W4_9PEZI</name>
<keyword evidence="3" id="KW-1185">Reference proteome</keyword>
<reference evidence="2 3" key="1">
    <citation type="journal article" date="2023" name="bioRxiv">
        <title>High-quality genome assemblies of four members of thePodospora anserinaspecies complex.</title>
        <authorList>
            <person name="Ament-Velasquez S.L."/>
            <person name="Vogan A.A."/>
            <person name="Wallerman O."/>
            <person name="Hartmann F."/>
            <person name="Gautier V."/>
            <person name="Silar P."/>
            <person name="Giraud T."/>
            <person name="Johannesson H."/>
        </authorList>
    </citation>
    <scope>NUCLEOTIDE SEQUENCE [LARGE SCALE GENOMIC DNA]</scope>
    <source>
        <strain evidence="2 3">CBS 112042</strain>
    </source>
</reference>
<gene>
    <name evidence="2" type="primary">TRP2_1</name>
    <name evidence="2" type="ORF">QC761_0024370</name>
</gene>
<feature type="domain" description="Chorismate-utilising enzyme C-terminal" evidence="1">
    <location>
        <begin position="16"/>
        <end position="146"/>
    </location>
</feature>
<dbReference type="GO" id="GO:0004049">
    <property type="term" value="F:anthranilate synthase activity"/>
    <property type="evidence" value="ECO:0007669"/>
    <property type="project" value="UniProtKB-EC"/>
</dbReference>